<protein>
    <submittedName>
        <fullName evidence="1">Uncharacterized protein</fullName>
    </submittedName>
</protein>
<sequence>MLHPLRAREGPLRPLAPPSREEEEEKRRIGLEAWRRGSASSLMDWDSFSFLPPFPLLSILAPLLGLSFPYDPPSPRCHCRESTRRGQTQLKVPLCNVVKIGSLSRRLTIERKTQRSMSGN</sequence>
<name>A0ACD0NQ22_9BASI</name>
<dbReference type="Proteomes" id="UP000245626">
    <property type="component" value="Unassembled WGS sequence"/>
</dbReference>
<proteinExistence type="predicted"/>
<organism evidence="1 2">
    <name type="scientific">Violaceomyces palustris</name>
    <dbReference type="NCBI Taxonomy" id="1673888"/>
    <lineage>
        <taxon>Eukaryota</taxon>
        <taxon>Fungi</taxon>
        <taxon>Dikarya</taxon>
        <taxon>Basidiomycota</taxon>
        <taxon>Ustilaginomycotina</taxon>
        <taxon>Ustilaginomycetes</taxon>
        <taxon>Violaceomycetales</taxon>
        <taxon>Violaceomycetaceae</taxon>
        <taxon>Violaceomyces</taxon>
    </lineage>
</organism>
<dbReference type="EMBL" id="KZ820311">
    <property type="protein sequence ID" value="PWN47911.1"/>
    <property type="molecule type" value="Genomic_DNA"/>
</dbReference>
<evidence type="ECO:0000313" key="1">
    <source>
        <dbReference type="EMBL" id="PWN47911.1"/>
    </source>
</evidence>
<gene>
    <name evidence="1" type="ORF">IE53DRAFT_224430</name>
</gene>
<reference evidence="1 2" key="1">
    <citation type="journal article" date="2018" name="Mol. Biol. Evol.">
        <title>Broad Genomic Sampling Reveals a Smut Pathogenic Ancestry of the Fungal Clade Ustilaginomycotina.</title>
        <authorList>
            <person name="Kijpornyongpan T."/>
            <person name="Mondo S.J."/>
            <person name="Barry K."/>
            <person name="Sandor L."/>
            <person name="Lee J."/>
            <person name="Lipzen A."/>
            <person name="Pangilinan J."/>
            <person name="LaButti K."/>
            <person name="Hainaut M."/>
            <person name="Henrissat B."/>
            <person name="Grigoriev I.V."/>
            <person name="Spatafora J.W."/>
            <person name="Aime M.C."/>
        </authorList>
    </citation>
    <scope>NUCLEOTIDE SEQUENCE [LARGE SCALE GENOMIC DNA]</scope>
    <source>
        <strain evidence="1 2">SA 807</strain>
    </source>
</reference>
<evidence type="ECO:0000313" key="2">
    <source>
        <dbReference type="Proteomes" id="UP000245626"/>
    </source>
</evidence>
<accession>A0ACD0NQ22</accession>
<keyword evidence="2" id="KW-1185">Reference proteome</keyword>